<comment type="caution">
    <text evidence="1">The sequence shown here is derived from an EMBL/GenBank/DDBJ whole genome shotgun (WGS) entry which is preliminary data.</text>
</comment>
<protein>
    <submittedName>
        <fullName evidence="1">Uncharacterized protein</fullName>
    </submittedName>
</protein>
<name>A0A5B7IH80_PORTR</name>
<dbReference type="EMBL" id="VSRR010052326">
    <property type="protein sequence ID" value="MPC79874.1"/>
    <property type="molecule type" value="Genomic_DNA"/>
</dbReference>
<proteinExistence type="predicted"/>
<dbReference type="Proteomes" id="UP000324222">
    <property type="component" value="Unassembled WGS sequence"/>
</dbReference>
<accession>A0A5B7IH80</accession>
<reference evidence="1 2" key="1">
    <citation type="submission" date="2019-05" db="EMBL/GenBank/DDBJ databases">
        <title>Another draft genome of Portunus trituberculatus and its Hox gene families provides insights of decapod evolution.</title>
        <authorList>
            <person name="Jeong J.-H."/>
            <person name="Song I."/>
            <person name="Kim S."/>
            <person name="Choi T."/>
            <person name="Kim D."/>
            <person name="Ryu S."/>
            <person name="Kim W."/>
        </authorList>
    </citation>
    <scope>NUCLEOTIDE SEQUENCE [LARGE SCALE GENOMIC DNA]</scope>
    <source>
        <tissue evidence="1">Muscle</tissue>
    </source>
</reference>
<dbReference type="AlphaFoldDB" id="A0A5B7IH80"/>
<evidence type="ECO:0000313" key="1">
    <source>
        <dbReference type="EMBL" id="MPC79874.1"/>
    </source>
</evidence>
<keyword evidence="2" id="KW-1185">Reference proteome</keyword>
<gene>
    <name evidence="1" type="ORF">E2C01_074427</name>
</gene>
<evidence type="ECO:0000313" key="2">
    <source>
        <dbReference type="Proteomes" id="UP000324222"/>
    </source>
</evidence>
<organism evidence="1 2">
    <name type="scientific">Portunus trituberculatus</name>
    <name type="common">Swimming crab</name>
    <name type="synonym">Neptunus trituberculatus</name>
    <dbReference type="NCBI Taxonomy" id="210409"/>
    <lineage>
        <taxon>Eukaryota</taxon>
        <taxon>Metazoa</taxon>
        <taxon>Ecdysozoa</taxon>
        <taxon>Arthropoda</taxon>
        <taxon>Crustacea</taxon>
        <taxon>Multicrustacea</taxon>
        <taxon>Malacostraca</taxon>
        <taxon>Eumalacostraca</taxon>
        <taxon>Eucarida</taxon>
        <taxon>Decapoda</taxon>
        <taxon>Pleocyemata</taxon>
        <taxon>Brachyura</taxon>
        <taxon>Eubrachyura</taxon>
        <taxon>Portunoidea</taxon>
        <taxon>Portunidae</taxon>
        <taxon>Portuninae</taxon>
        <taxon>Portunus</taxon>
    </lineage>
</organism>
<sequence length="79" mass="8698">MGDLQRMPFSTCEKVDLRRLRPVEGRGKVVCSKQEEGSQAPEVVVKGIPKPGNHSLHPGHLQVFMTHDSQAPDLRHCGG</sequence>